<gene>
    <name evidence="2" type="ORF">J2Z65_004179</name>
</gene>
<evidence type="ECO:0000313" key="2">
    <source>
        <dbReference type="EMBL" id="MBP1964946.1"/>
    </source>
</evidence>
<keyword evidence="2" id="KW-0378">Hydrolase</keyword>
<comment type="similarity">
    <text evidence="1">Belongs to the cycloisomerase 2 family.</text>
</comment>
<protein>
    <submittedName>
        <fullName evidence="2">6-phosphogluconolactonase</fullName>
        <ecNumber evidence="2">3.1.1.31</ecNumber>
    </submittedName>
</protein>
<dbReference type="InterPro" id="IPR015943">
    <property type="entry name" value="WD40/YVTN_repeat-like_dom_sf"/>
</dbReference>
<keyword evidence="3" id="KW-1185">Reference proteome</keyword>
<dbReference type="InterPro" id="IPR019405">
    <property type="entry name" value="Lactonase_7-beta_prop"/>
</dbReference>
<comment type="caution">
    <text evidence="2">The sequence shown here is derived from an EMBL/GenBank/DDBJ whole genome shotgun (WGS) entry which is preliminary data.</text>
</comment>
<dbReference type="Proteomes" id="UP001519344">
    <property type="component" value="Unassembled WGS sequence"/>
</dbReference>
<dbReference type="Pfam" id="PF10282">
    <property type="entry name" value="Lactonase"/>
    <property type="match status" value="1"/>
</dbReference>
<reference evidence="2 3" key="1">
    <citation type="submission" date="2021-03" db="EMBL/GenBank/DDBJ databases">
        <title>Genomic Encyclopedia of Type Strains, Phase IV (KMG-IV): sequencing the most valuable type-strain genomes for metagenomic binning, comparative biology and taxonomic classification.</title>
        <authorList>
            <person name="Goeker M."/>
        </authorList>
    </citation>
    <scope>NUCLEOTIDE SEQUENCE [LARGE SCALE GENOMIC DNA]</scope>
    <source>
        <strain evidence="2 3">DSM 24950</strain>
    </source>
</reference>
<dbReference type="EC" id="3.1.1.31" evidence="2"/>
<organism evidence="2 3">
    <name type="scientific">Paenibacillus aceris</name>
    <dbReference type="NCBI Taxonomy" id="869555"/>
    <lineage>
        <taxon>Bacteria</taxon>
        <taxon>Bacillati</taxon>
        <taxon>Bacillota</taxon>
        <taxon>Bacilli</taxon>
        <taxon>Bacillales</taxon>
        <taxon>Paenibacillaceae</taxon>
        <taxon>Paenibacillus</taxon>
    </lineage>
</organism>
<accession>A0ABS4I326</accession>
<dbReference type="EMBL" id="JAGGKV010000011">
    <property type="protein sequence ID" value="MBP1964946.1"/>
    <property type="molecule type" value="Genomic_DNA"/>
</dbReference>
<dbReference type="InterPro" id="IPR011048">
    <property type="entry name" value="Haem_d1_sf"/>
</dbReference>
<name>A0ABS4I326_9BACL</name>
<dbReference type="PANTHER" id="PTHR30344">
    <property type="entry name" value="6-PHOSPHOGLUCONOLACTONASE-RELATED"/>
    <property type="match status" value="1"/>
</dbReference>
<dbReference type="PANTHER" id="PTHR30344:SF1">
    <property type="entry name" value="6-PHOSPHOGLUCONOLACTONASE"/>
    <property type="match status" value="1"/>
</dbReference>
<dbReference type="SUPFAM" id="SSF51004">
    <property type="entry name" value="C-terminal (heme d1) domain of cytochrome cd1-nitrite reductase"/>
    <property type="match status" value="1"/>
</dbReference>
<dbReference type="GO" id="GO:0017057">
    <property type="term" value="F:6-phosphogluconolactonase activity"/>
    <property type="evidence" value="ECO:0007669"/>
    <property type="project" value="UniProtKB-EC"/>
</dbReference>
<dbReference type="RefSeq" id="WP_167057240.1">
    <property type="nucleotide sequence ID" value="NZ_JAAOZR010000015.1"/>
</dbReference>
<proteinExistence type="inferred from homology"/>
<evidence type="ECO:0000256" key="1">
    <source>
        <dbReference type="ARBA" id="ARBA00005564"/>
    </source>
</evidence>
<dbReference type="InterPro" id="IPR050282">
    <property type="entry name" value="Cycloisomerase_2"/>
</dbReference>
<dbReference type="Gene3D" id="2.130.10.10">
    <property type="entry name" value="YVTN repeat-like/Quinoprotein amine dehydrogenase"/>
    <property type="match status" value="1"/>
</dbReference>
<evidence type="ECO:0000313" key="3">
    <source>
        <dbReference type="Proteomes" id="UP001519344"/>
    </source>
</evidence>
<sequence length="356" mass="38978">MVHTDQKQDYYVFVGTYSLADTQGIHVLRFQGSEGKLSKVSGIAGVDNPSYLAVDAARNILYAVSENGSGEGAVVSYHFDPESGELTELNRQLTQGDYPCFISVNEAGDYLLTVNYMSGSVCVYPIQGQGMIGSMTGQIQHIGRSIHSERQEAPHPHAIVQIPGTNFWIVPDLGNDTLYVYKLDTHNGKLHLQTKVQSEPGSGPRHVTFHPTEALVYIINELSSAVSVYRYNTKDGALFHMQSISTLADDFKGVSTCADIHISACGRFLYGSNRGHDSITVFRILDDGQLVSLGYAPTMGKTPRNFSLVDESDFMLVANQDSDNISIFQLSETGIPVSTNQMLEVMKPVCLKVIPI</sequence>